<protein>
    <submittedName>
        <fullName evidence="1">Uncharacterized protein</fullName>
    </submittedName>
</protein>
<evidence type="ECO:0000313" key="2">
    <source>
        <dbReference type="Proteomes" id="UP000663860"/>
    </source>
</evidence>
<proteinExistence type="predicted"/>
<name>A0A815V8J0_9BILA</name>
<feature type="non-terminal residue" evidence="1">
    <location>
        <position position="1"/>
    </location>
</feature>
<sequence length="72" mass="8273">NYRNVHDAMLLDNNVIALSPQQHLSNDQYARDPDAWMAVFEILEQLGGYSALQRLHVNFGKWQILPDSISPH</sequence>
<comment type="caution">
    <text evidence="1">The sequence shown here is derived from an EMBL/GenBank/DDBJ whole genome shotgun (WGS) entry which is preliminary data.</text>
</comment>
<dbReference type="Proteomes" id="UP000663860">
    <property type="component" value="Unassembled WGS sequence"/>
</dbReference>
<organism evidence="1 2">
    <name type="scientific">Adineta steineri</name>
    <dbReference type="NCBI Taxonomy" id="433720"/>
    <lineage>
        <taxon>Eukaryota</taxon>
        <taxon>Metazoa</taxon>
        <taxon>Spiralia</taxon>
        <taxon>Gnathifera</taxon>
        <taxon>Rotifera</taxon>
        <taxon>Eurotatoria</taxon>
        <taxon>Bdelloidea</taxon>
        <taxon>Adinetida</taxon>
        <taxon>Adinetidae</taxon>
        <taxon>Adineta</taxon>
    </lineage>
</organism>
<dbReference type="EMBL" id="CAJNOE010006987">
    <property type="protein sequence ID" value="CAF1526006.1"/>
    <property type="molecule type" value="Genomic_DNA"/>
</dbReference>
<dbReference type="AlphaFoldDB" id="A0A815V8J0"/>
<evidence type="ECO:0000313" key="1">
    <source>
        <dbReference type="EMBL" id="CAF1526006.1"/>
    </source>
</evidence>
<gene>
    <name evidence="1" type="ORF">IZO911_LOCUS45993</name>
</gene>
<reference evidence="1" key="1">
    <citation type="submission" date="2021-02" db="EMBL/GenBank/DDBJ databases">
        <authorList>
            <person name="Nowell W R."/>
        </authorList>
    </citation>
    <scope>NUCLEOTIDE SEQUENCE</scope>
</reference>
<accession>A0A815V8J0</accession>